<dbReference type="RefSeq" id="WP_321548792.1">
    <property type="nucleotide sequence ID" value="NZ_JAXIVS010000010.1"/>
</dbReference>
<dbReference type="Pfam" id="PF03349">
    <property type="entry name" value="Toluene_X"/>
    <property type="match status" value="1"/>
</dbReference>
<dbReference type="EMBL" id="JAXIVS010000010">
    <property type="protein sequence ID" value="MDY7230068.1"/>
    <property type="molecule type" value="Genomic_DNA"/>
</dbReference>
<gene>
    <name evidence="9" type="ORF">SYV04_26980</name>
</gene>
<dbReference type="PANTHER" id="PTHR35093">
    <property type="entry name" value="OUTER MEMBRANE PROTEIN NMB0088-RELATED"/>
    <property type="match status" value="1"/>
</dbReference>
<keyword evidence="7" id="KW-0998">Cell outer membrane</keyword>
<keyword evidence="4" id="KW-0812">Transmembrane</keyword>
<keyword evidence="3" id="KW-1134">Transmembrane beta strand</keyword>
<evidence type="ECO:0000256" key="1">
    <source>
        <dbReference type="ARBA" id="ARBA00004571"/>
    </source>
</evidence>
<comment type="caution">
    <text evidence="9">The sequence shown here is derived from an EMBL/GenBank/DDBJ whole genome shotgun (WGS) entry which is preliminary data.</text>
</comment>
<keyword evidence="6" id="KW-0472">Membrane</keyword>
<accession>A0ABU5HB60</accession>
<dbReference type="Gene3D" id="2.40.160.60">
    <property type="entry name" value="Outer membrane protein transport protein (OMPP1/FadL/TodX)"/>
    <property type="match status" value="1"/>
</dbReference>
<dbReference type="PANTHER" id="PTHR35093:SF8">
    <property type="entry name" value="OUTER MEMBRANE PROTEIN NMB0088-RELATED"/>
    <property type="match status" value="1"/>
</dbReference>
<evidence type="ECO:0000256" key="5">
    <source>
        <dbReference type="ARBA" id="ARBA00022729"/>
    </source>
</evidence>
<dbReference type="Proteomes" id="UP001291309">
    <property type="component" value="Unassembled WGS sequence"/>
</dbReference>
<proteinExistence type="inferred from homology"/>
<evidence type="ECO:0000313" key="9">
    <source>
        <dbReference type="EMBL" id="MDY7230068.1"/>
    </source>
</evidence>
<feature type="signal peptide" evidence="8">
    <location>
        <begin position="1"/>
        <end position="19"/>
    </location>
</feature>
<organism evidence="9 10">
    <name type="scientific">Hyalangium rubrum</name>
    <dbReference type="NCBI Taxonomy" id="3103134"/>
    <lineage>
        <taxon>Bacteria</taxon>
        <taxon>Pseudomonadati</taxon>
        <taxon>Myxococcota</taxon>
        <taxon>Myxococcia</taxon>
        <taxon>Myxococcales</taxon>
        <taxon>Cystobacterineae</taxon>
        <taxon>Archangiaceae</taxon>
        <taxon>Hyalangium</taxon>
    </lineage>
</organism>
<evidence type="ECO:0000256" key="4">
    <source>
        <dbReference type="ARBA" id="ARBA00022692"/>
    </source>
</evidence>
<keyword evidence="10" id="KW-1185">Reference proteome</keyword>
<dbReference type="SUPFAM" id="SSF56935">
    <property type="entry name" value="Porins"/>
    <property type="match status" value="1"/>
</dbReference>
<evidence type="ECO:0000256" key="6">
    <source>
        <dbReference type="ARBA" id="ARBA00023136"/>
    </source>
</evidence>
<evidence type="ECO:0000256" key="3">
    <source>
        <dbReference type="ARBA" id="ARBA00022452"/>
    </source>
</evidence>
<evidence type="ECO:0000313" key="10">
    <source>
        <dbReference type="Proteomes" id="UP001291309"/>
    </source>
</evidence>
<sequence length="398" mass="41983">MMKNTLSVVTLLAAGVSHAAGFSVDTHSARATGMASTANALMDDSSAVAYNAANILGVEKLDVTVGDVAIIPRLTFTPTDGQKQGFKPTVVPPPHAFAVYRINEKMAAGIGLYVPFGAGSNWVDDFVGRTIGYESQVATYFINPTFAYQPIDGLRLGVGVSLVRGTVSIRRKLDFVASEGAIELGGGGWGFGYNVGAQYEAVDNFLSIGASFRGPSKVNFDGKGDFQDVPDAFAAQLQDQPVKAAITLPGTARVGLALTPLERLKVGLDANLVLWSSIDRFGVEFENPALTSFAPKQWKNTWNFHVGAEYGVTEALAVRVGLAYDPSPSPAETLTPDLPDANRYNAAVGVGYSFSPVRVDVGYQFAYLDDTASTSPAMPGTYGGIGHAVGLTLGYSMK</sequence>
<protein>
    <submittedName>
        <fullName evidence="9">Outer membrane protein transport protein</fullName>
    </submittedName>
</protein>
<comment type="similarity">
    <text evidence="2">Belongs to the OmpP1/FadL family.</text>
</comment>
<comment type="subcellular location">
    <subcellularLocation>
        <location evidence="1">Cell outer membrane</location>
        <topology evidence="1">Multi-pass membrane protein</topology>
    </subcellularLocation>
</comment>
<feature type="chain" id="PRO_5046590575" evidence="8">
    <location>
        <begin position="20"/>
        <end position="398"/>
    </location>
</feature>
<keyword evidence="5 8" id="KW-0732">Signal</keyword>
<evidence type="ECO:0000256" key="7">
    <source>
        <dbReference type="ARBA" id="ARBA00023237"/>
    </source>
</evidence>
<dbReference type="InterPro" id="IPR005017">
    <property type="entry name" value="OMPP1/FadL/TodX"/>
</dbReference>
<name>A0ABU5HB60_9BACT</name>
<evidence type="ECO:0000256" key="2">
    <source>
        <dbReference type="ARBA" id="ARBA00008163"/>
    </source>
</evidence>
<evidence type="ECO:0000256" key="8">
    <source>
        <dbReference type="SAM" id="SignalP"/>
    </source>
</evidence>
<reference evidence="9 10" key="1">
    <citation type="submission" date="2023-12" db="EMBL/GenBank/DDBJ databases">
        <title>the genome sequence of Hyalangium sp. s54d21.</title>
        <authorList>
            <person name="Zhang X."/>
        </authorList>
    </citation>
    <scope>NUCLEOTIDE SEQUENCE [LARGE SCALE GENOMIC DNA]</scope>
    <source>
        <strain evidence="10">s54d21</strain>
    </source>
</reference>